<dbReference type="Pfam" id="PF04130">
    <property type="entry name" value="GCP_C_terminal"/>
    <property type="match status" value="1"/>
</dbReference>
<dbReference type="GeneTree" id="ENSGT00940000155962"/>
<dbReference type="Proteomes" id="UP000005226">
    <property type="component" value="Chromosome 20"/>
</dbReference>
<keyword evidence="13" id="KW-1185">Reference proteome</keyword>
<keyword evidence="4 8" id="KW-0493">Microtubule</keyword>
<dbReference type="CDD" id="cd22572">
    <property type="entry name" value="GCP5_NTD"/>
    <property type="match status" value="1"/>
</dbReference>
<evidence type="ECO:0000313" key="13">
    <source>
        <dbReference type="Proteomes" id="UP000005226"/>
    </source>
</evidence>
<dbReference type="GO" id="GO:0005874">
    <property type="term" value="C:microtubule"/>
    <property type="evidence" value="ECO:0007669"/>
    <property type="project" value="UniProtKB-KW"/>
</dbReference>
<feature type="domain" description="Gamma tubulin complex component C-terminal" evidence="10">
    <location>
        <begin position="714"/>
        <end position="986"/>
    </location>
</feature>
<dbReference type="AlphaFoldDB" id="A0A674PBA8"/>
<protein>
    <recommendedName>
        <fullName evidence="8">Gamma-tubulin complex component</fullName>
    </recommendedName>
</protein>
<evidence type="ECO:0000256" key="1">
    <source>
        <dbReference type="ARBA" id="ARBA00004300"/>
    </source>
</evidence>
<feature type="compositionally biased region" description="Acidic residues" evidence="9">
    <location>
        <begin position="155"/>
        <end position="166"/>
    </location>
</feature>
<feature type="region of interest" description="Disordered" evidence="9">
    <location>
        <begin position="144"/>
        <end position="197"/>
    </location>
</feature>
<evidence type="ECO:0000256" key="7">
    <source>
        <dbReference type="ARBA" id="ARBA00093551"/>
    </source>
</evidence>
<dbReference type="Pfam" id="PF17681">
    <property type="entry name" value="GCP_N_terminal"/>
    <property type="match status" value="1"/>
</dbReference>
<reference evidence="12 13" key="1">
    <citation type="journal article" date="2011" name="Genome Biol. Evol.">
        <title>Integration of the genetic map and genome assembly of fugu facilitates insights into distinct features of genome evolution in teleosts and mammals.</title>
        <authorList>
            <person name="Kai W."/>
            <person name="Kikuchi K."/>
            <person name="Tohari S."/>
            <person name="Chew A.K."/>
            <person name="Tay A."/>
            <person name="Fujiwara A."/>
            <person name="Hosoya S."/>
            <person name="Suetake H."/>
            <person name="Naruse K."/>
            <person name="Brenner S."/>
            <person name="Suzuki Y."/>
            <person name="Venkatesh B."/>
        </authorList>
    </citation>
    <scope>NUCLEOTIDE SEQUENCE [LARGE SCALE GENOMIC DNA]</scope>
</reference>
<comment type="subunit">
    <text evidence="7">Component of the gamma-tubulin ring complex (gTuRC) consisting of TUBGCP2, TUBGCP3, TUBGCP4, TUBGCP5 and TUBGCP6 and gamma-tubulin TUBG1 or TUBG2. TUBGCP2, TUBGCP3, TUBGCP4, TUBGCP5 and TUBGCP6 assemble in a 5:5:2:1:1 stoichiometry; each is associated with a gamma-tubulin, thereby arranging 14 gamma-tubulins in a helical manner. Gamma-tubulin at the first position is blocked by TUBGCP3 at the last position, allowing 13 protafilaments to grow into a microtubule. The gTuRC (via TUBGCP3 and TUBGCP6) interacts with ACTB and MZT1; the interactions form a luminal bridge that stabilizes the initial structure during complex assembly. The gTuRC (via TUBGCP2) interacts with MZT2A/MZT2B and CDK5RAP2 (via CM1 motif); the interactions play a role in gTuRC activation.</text>
</comment>
<dbReference type="PANTHER" id="PTHR19302:SF33">
    <property type="entry name" value="GAMMA-TUBULIN COMPLEX COMPONENT 5"/>
    <property type="match status" value="1"/>
</dbReference>
<gene>
    <name evidence="12" type="primary">tubgcp5</name>
</gene>
<dbReference type="FunFam" id="1.20.120.1900:FF:000005">
    <property type="entry name" value="Gamma-tubulin complex component"/>
    <property type="match status" value="1"/>
</dbReference>
<dbReference type="GO" id="GO:0005813">
    <property type="term" value="C:centrosome"/>
    <property type="evidence" value="ECO:0007669"/>
    <property type="project" value="UniProtKB-SubCell"/>
</dbReference>
<dbReference type="GO" id="GO:0031122">
    <property type="term" value="P:cytoplasmic microtubule organization"/>
    <property type="evidence" value="ECO:0007669"/>
    <property type="project" value="TreeGrafter"/>
</dbReference>
<evidence type="ECO:0000259" key="10">
    <source>
        <dbReference type="Pfam" id="PF04130"/>
    </source>
</evidence>
<comment type="function">
    <text evidence="6">Component of the gamma-tubulin ring complex (gTuRC) which mediates microtubule nucleation. The gTuRC regulates the minus-end nucleation of alpha-beta tubulin heterodimers that grow into microtubule protafilaments, a critical step in centrosome duplication and spindle formation.</text>
</comment>
<dbReference type="GO" id="GO:0000922">
    <property type="term" value="C:spindle pole"/>
    <property type="evidence" value="ECO:0007669"/>
    <property type="project" value="InterPro"/>
</dbReference>
<evidence type="ECO:0000256" key="4">
    <source>
        <dbReference type="ARBA" id="ARBA00022701"/>
    </source>
</evidence>
<dbReference type="InterPro" id="IPR041470">
    <property type="entry name" value="GCP_N"/>
</dbReference>
<sequence length="993" mass="114548">IQIHQRSDETKKLIRCISGVEDEGDQNFQLAVKFAWSNFRFHRFLDVDSHKVQRSINGIYDKLMIHSDLSKAESWARLTNEFLNSPLPNTNGTKTEVHYSVLSLLLFLSGSPSNTDFTERPRVKEAGEEKDTFDWMKYLMEGEDFDTGPYPDTPEWSEEESEEDDSQQPISREDSGIQLDRTPQEDQDNSNKTMPVTWTVGEPDARAWLEQHIVTPYWVTQSPRFPHSLHLHSNLLNVWDQHLYNTDPLYLPEEKAFVTETQVIRETLWLFSGVKKHFIFQQHDGKISVRNNVVVTHLTSNCLHSVLEHIAVYGQAVFRLQRFIDEVTGYSSEPCPPSSGSSCSSRKGSEYEPPFRTYQAFVWALNKYFTSFKEELTTIERELVCNDETITLSAVLERLNPHLAQIKVLHRVFCTGVAEVPPETPNVVRASHLLNTLYKAIIEYDSAGEASEQVVALLFSLWTETVRPYLEIVDEWIVHGHLFDPAKEFIIQRNKDVPVNHRDFWYATYTLYSISETVENEEKLNDAASGSSGGDQGSSNRQLTMVSFLKPVLKQIIMAGKSMQLLKNLDSKDSEHICCVADAERKSLYTLFLESVQSRLCSQEGSPADTIHQQQATTRSLIKMQSIIAQHLEIDNIHDPLLAINFARLYLEQRDFHERFSGGDFIVDRSSQSVTCQTFELTLRSCLYPHIEKRYIECCGNLMKTLKKDYKILEYLQAMRNYFLLEAGDTMYDFYTAIFDKVQEKESWQQLSFLSVQLQEAVGQRHSEDSSRYNLLTILQHECNGVVTVPWPVDIVISSECQKIYNQVFLLLLQIKWAKYSLDTVRFSGTLEEGSAEDVKGKEPIKEQVHRMCLLRVKLMHFVNSLHNYIMTRILHSTGLEFQHQVQEAKDLDQLIKIHYRYLATIHDRCLLREKVSFVKEAIMKVLNLVLIFSDRWQAGFGAWKIESIDKMESDFKNCHMFLVTILNKAVCRGSFPHLESLALSLMAGFEQC</sequence>
<dbReference type="GO" id="GO:0007020">
    <property type="term" value="P:microtubule nucleation"/>
    <property type="evidence" value="ECO:0007669"/>
    <property type="project" value="InterPro"/>
</dbReference>
<evidence type="ECO:0000256" key="5">
    <source>
        <dbReference type="ARBA" id="ARBA00023212"/>
    </source>
</evidence>
<dbReference type="InterPro" id="IPR040457">
    <property type="entry name" value="GCP_C"/>
</dbReference>
<evidence type="ECO:0000256" key="8">
    <source>
        <dbReference type="RuleBase" id="RU363050"/>
    </source>
</evidence>
<feature type="domain" description="Gamma tubulin complex component protein N-terminal" evidence="11">
    <location>
        <begin position="264"/>
        <end position="581"/>
    </location>
</feature>
<keyword evidence="5 8" id="KW-0206">Cytoskeleton</keyword>
<evidence type="ECO:0000256" key="3">
    <source>
        <dbReference type="ARBA" id="ARBA00022490"/>
    </source>
</evidence>
<evidence type="ECO:0000259" key="11">
    <source>
        <dbReference type="Pfam" id="PF17681"/>
    </source>
</evidence>
<evidence type="ECO:0000256" key="9">
    <source>
        <dbReference type="SAM" id="MobiDB-lite"/>
    </source>
</evidence>
<dbReference type="Ensembl" id="ENSTRUT00000090988.1">
    <property type="protein sequence ID" value="ENSTRUP00000082971.1"/>
    <property type="gene ID" value="ENSTRUG00000010285.3"/>
</dbReference>
<dbReference type="GO" id="GO:0043015">
    <property type="term" value="F:gamma-tubulin binding"/>
    <property type="evidence" value="ECO:0007669"/>
    <property type="project" value="InterPro"/>
</dbReference>
<dbReference type="InterPro" id="IPR059169">
    <property type="entry name" value="GCP5_N_ext"/>
</dbReference>
<name>A0A674PBA8_TAKRU</name>
<comment type="subcellular location">
    <subcellularLocation>
        <location evidence="1">Cytoplasm</location>
        <location evidence="1">Cytoskeleton</location>
        <location evidence="1">Microtubule organizing center</location>
        <location evidence="1">Centrosome</location>
    </subcellularLocation>
</comment>
<dbReference type="PANTHER" id="PTHR19302">
    <property type="entry name" value="GAMMA TUBULIN COMPLEX PROTEIN"/>
    <property type="match status" value="1"/>
</dbReference>
<organism evidence="12 13">
    <name type="scientific">Takifugu rubripes</name>
    <name type="common">Japanese pufferfish</name>
    <name type="synonym">Fugu rubripes</name>
    <dbReference type="NCBI Taxonomy" id="31033"/>
    <lineage>
        <taxon>Eukaryota</taxon>
        <taxon>Metazoa</taxon>
        <taxon>Chordata</taxon>
        <taxon>Craniata</taxon>
        <taxon>Vertebrata</taxon>
        <taxon>Euteleostomi</taxon>
        <taxon>Actinopterygii</taxon>
        <taxon>Neopterygii</taxon>
        <taxon>Teleostei</taxon>
        <taxon>Neoteleostei</taxon>
        <taxon>Acanthomorphata</taxon>
        <taxon>Eupercaria</taxon>
        <taxon>Tetraodontiformes</taxon>
        <taxon>Tetradontoidea</taxon>
        <taxon>Tetraodontidae</taxon>
        <taxon>Takifugu</taxon>
    </lineage>
</organism>
<dbReference type="GO" id="GO:0051011">
    <property type="term" value="F:microtubule minus-end binding"/>
    <property type="evidence" value="ECO:0007669"/>
    <property type="project" value="TreeGrafter"/>
</dbReference>
<reference evidence="12" key="3">
    <citation type="submission" date="2025-09" db="UniProtKB">
        <authorList>
            <consortium name="Ensembl"/>
        </authorList>
    </citation>
    <scope>IDENTIFICATION</scope>
</reference>
<dbReference type="GO" id="GO:0051321">
    <property type="term" value="P:meiotic cell cycle"/>
    <property type="evidence" value="ECO:0007669"/>
    <property type="project" value="TreeGrafter"/>
</dbReference>
<dbReference type="InterPro" id="IPR007259">
    <property type="entry name" value="GCP"/>
</dbReference>
<comment type="similarity">
    <text evidence="2 8">Belongs to the TUBGCP family.</text>
</comment>
<evidence type="ECO:0000313" key="12">
    <source>
        <dbReference type="Ensembl" id="ENSTRUP00000082971.1"/>
    </source>
</evidence>
<evidence type="ECO:0000256" key="2">
    <source>
        <dbReference type="ARBA" id="ARBA00010337"/>
    </source>
</evidence>
<dbReference type="GO" id="GO:0000930">
    <property type="term" value="C:gamma-tubulin complex"/>
    <property type="evidence" value="ECO:0007669"/>
    <property type="project" value="TreeGrafter"/>
</dbReference>
<dbReference type="GO" id="GO:0000278">
    <property type="term" value="P:mitotic cell cycle"/>
    <property type="evidence" value="ECO:0007669"/>
    <property type="project" value="TreeGrafter"/>
</dbReference>
<proteinExistence type="inferred from homology"/>
<keyword evidence="3 8" id="KW-0963">Cytoplasm</keyword>
<dbReference type="InterPro" id="IPR042241">
    <property type="entry name" value="GCP_C_sf"/>
</dbReference>
<accession>A0A674PBA8</accession>
<reference evidence="12" key="2">
    <citation type="submission" date="2025-08" db="UniProtKB">
        <authorList>
            <consortium name="Ensembl"/>
        </authorList>
    </citation>
    <scope>IDENTIFICATION</scope>
</reference>
<dbReference type="GO" id="GO:0051225">
    <property type="term" value="P:spindle assembly"/>
    <property type="evidence" value="ECO:0007669"/>
    <property type="project" value="TreeGrafter"/>
</dbReference>
<dbReference type="Gene3D" id="1.20.120.1900">
    <property type="entry name" value="Gamma-tubulin complex, C-terminal domain"/>
    <property type="match status" value="1"/>
</dbReference>
<evidence type="ECO:0000256" key="6">
    <source>
        <dbReference type="ARBA" id="ARBA00093416"/>
    </source>
</evidence>